<keyword evidence="12 21" id="KW-0949">S-adenosyl-L-methionine</keyword>
<evidence type="ECO:0000256" key="11">
    <source>
        <dbReference type="ARBA" id="ARBA00022679"/>
    </source>
</evidence>
<reference evidence="29 30" key="1">
    <citation type="submission" date="2021-08" db="EMBL/GenBank/DDBJ databases">
        <title>WGS of actinomycetes from Thailand.</title>
        <authorList>
            <person name="Thawai C."/>
        </authorList>
    </citation>
    <scope>NUCLEOTIDE SEQUENCE [LARGE SCALE GENOMIC DNA]</scope>
    <source>
        <strain evidence="29 30">PLK6-54</strain>
    </source>
</reference>
<organism evidence="29 30">
    <name type="scientific">Actinacidiphila acidipaludis</name>
    <dbReference type="NCBI Taxonomy" id="2873382"/>
    <lineage>
        <taxon>Bacteria</taxon>
        <taxon>Bacillati</taxon>
        <taxon>Actinomycetota</taxon>
        <taxon>Actinomycetes</taxon>
        <taxon>Kitasatosporales</taxon>
        <taxon>Streptomycetaceae</taxon>
        <taxon>Actinacidiphila</taxon>
    </lineage>
</organism>
<comment type="cofactor">
    <cofactor evidence="2 21 22">
        <name>Zn(2+)</name>
        <dbReference type="ChEBI" id="CHEBI:29105"/>
    </cofactor>
</comment>
<dbReference type="InterPro" id="IPR004223">
    <property type="entry name" value="VitB12-dep_Met_synth_activ_dom"/>
</dbReference>
<evidence type="ECO:0000256" key="12">
    <source>
        <dbReference type="ARBA" id="ARBA00022691"/>
    </source>
</evidence>
<dbReference type="InterPro" id="IPR036589">
    <property type="entry name" value="HCY_dom_sf"/>
</dbReference>
<keyword evidence="30" id="KW-1185">Reference proteome</keyword>
<feature type="domain" description="AdoMet activation" evidence="26">
    <location>
        <begin position="887"/>
        <end position="1172"/>
    </location>
</feature>
<evidence type="ECO:0000256" key="5">
    <source>
        <dbReference type="ARBA" id="ARBA00010398"/>
    </source>
</evidence>
<evidence type="ECO:0000259" key="24">
    <source>
        <dbReference type="PROSITE" id="PS50970"/>
    </source>
</evidence>
<evidence type="ECO:0000259" key="28">
    <source>
        <dbReference type="PROSITE" id="PS51337"/>
    </source>
</evidence>
<evidence type="ECO:0000256" key="15">
    <source>
        <dbReference type="ARBA" id="ARBA00022833"/>
    </source>
</evidence>
<evidence type="ECO:0000259" key="26">
    <source>
        <dbReference type="PROSITE" id="PS50974"/>
    </source>
</evidence>
<dbReference type="GO" id="GO:0008705">
    <property type="term" value="F:methionine synthase activity"/>
    <property type="evidence" value="ECO:0007669"/>
    <property type="project" value="UniProtKB-EC"/>
</dbReference>
<evidence type="ECO:0000256" key="23">
    <source>
        <dbReference type="SAM" id="MobiDB-lite"/>
    </source>
</evidence>
<keyword evidence="13 21" id="KW-0479">Metal-binding</keyword>
<feature type="domain" description="Pterin-binding" evidence="25">
    <location>
        <begin position="351"/>
        <end position="614"/>
    </location>
</feature>
<dbReference type="InterPro" id="IPR000489">
    <property type="entry name" value="Pterin-binding_dom"/>
</dbReference>
<dbReference type="InterPro" id="IPR011822">
    <property type="entry name" value="MetH"/>
</dbReference>
<evidence type="ECO:0000259" key="25">
    <source>
        <dbReference type="PROSITE" id="PS50972"/>
    </source>
</evidence>
<dbReference type="PANTHER" id="PTHR45833:SF1">
    <property type="entry name" value="METHIONINE SYNTHASE"/>
    <property type="match status" value="1"/>
</dbReference>
<dbReference type="Pfam" id="PF02607">
    <property type="entry name" value="B12-binding_2"/>
    <property type="match status" value="1"/>
</dbReference>
<accession>A0ABS7QBG5</accession>
<evidence type="ECO:0000256" key="8">
    <source>
        <dbReference type="ARBA" id="ARBA00022603"/>
    </source>
</evidence>
<dbReference type="InterPro" id="IPR006158">
    <property type="entry name" value="Cobalamin-bd"/>
</dbReference>
<dbReference type="SUPFAM" id="SSF82282">
    <property type="entry name" value="Homocysteine S-methyltransferase"/>
    <property type="match status" value="1"/>
</dbReference>
<dbReference type="EMBL" id="JAINZZ010000032">
    <property type="protein sequence ID" value="MBY8880494.1"/>
    <property type="molecule type" value="Genomic_DNA"/>
</dbReference>
<dbReference type="InterPro" id="IPR037010">
    <property type="entry name" value="VitB12-dep_Met_synth_activ_sf"/>
</dbReference>
<evidence type="ECO:0000256" key="14">
    <source>
        <dbReference type="ARBA" id="ARBA00022737"/>
    </source>
</evidence>
<keyword evidence="15 21" id="KW-0862">Zinc</keyword>
<evidence type="ECO:0000256" key="2">
    <source>
        <dbReference type="ARBA" id="ARBA00001947"/>
    </source>
</evidence>
<dbReference type="Pfam" id="PF02574">
    <property type="entry name" value="S-methyl_trans"/>
    <property type="match status" value="1"/>
</dbReference>
<dbReference type="Gene3D" id="3.20.20.20">
    <property type="entry name" value="Dihydropteroate synthase-like"/>
    <property type="match status" value="1"/>
</dbReference>
<feature type="binding site" evidence="22">
    <location>
        <position position="239"/>
    </location>
    <ligand>
        <name>Zn(2+)</name>
        <dbReference type="ChEBI" id="CHEBI:29105"/>
    </ligand>
</feature>
<protein>
    <recommendedName>
        <fullName evidence="7 20">Methionine synthase</fullName>
        <ecNumber evidence="6 20">2.1.1.13</ecNumber>
    </recommendedName>
    <alternativeName>
        <fullName evidence="19 21">5-methyltetrahydrofolate--homocysteine methyltransferase</fullName>
    </alternativeName>
</protein>
<keyword evidence="16 21" id="KW-0486">Methionine biosynthesis</keyword>
<comment type="caution">
    <text evidence="29">The sequence shown here is derived from an EMBL/GenBank/DDBJ whole genome shotgun (WGS) entry which is preliminary data.</text>
</comment>
<dbReference type="InterPro" id="IPR003726">
    <property type="entry name" value="HCY_dom"/>
</dbReference>
<keyword evidence="8 21" id="KW-0489">Methyltransferase</keyword>
<feature type="domain" description="Hcy-binding" evidence="24">
    <location>
        <begin position="18"/>
        <end position="320"/>
    </location>
</feature>
<comment type="function">
    <text evidence="18 21">Catalyzes the transfer of a methyl group from methyl-cobalamin to homocysteine, yielding enzyme-bound cob(I)alamin and methionine. Subsequently, remethylates the cofactor using methyltetrahydrofolate.</text>
</comment>
<dbReference type="InterPro" id="IPR033706">
    <property type="entry name" value="Met_synthase_B12-bd"/>
</dbReference>
<evidence type="ECO:0000256" key="16">
    <source>
        <dbReference type="ARBA" id="ARBA00023167"/>
    </source>
</evidence>
<dbReference type="CDD" id="cd02069">
    <property type="entry name" value="methionine_synthase_B12_BD"/>
    <property type="match status" value="1"/>
</dbReference>
<evidence type="ECO:0000256" key="9">
    <source>
        <dbReference type="ARBA" id="ARBA00022605"/>
    </source>
</evidence>
<evidence type="ECO:0000259" key="27">
    <source>
        <dbReference type="PROSITE" id="PS51332"/>
    </source>
</evidence>
<feature type="region of interest" description="Disordered" evidence="23">
    <location>
        <begin position="880"/>
        <end position="909"/>
    </location>
</feature>
<dbReference type="Pfam" id="PF00809">
    <property type="entry name" value="Pterin_bind"/>
    <property type="match status" value="1"/>
</dbReference>
<evidence type="ECO:0000256" key="4">
    <source>
        <dbReference type="ARBA" id="ARBA00005178"/>
    </source>
</evidence>
<dbReference type="InterPro" id="IPR036594">
    <property type="entry name" value="Meth_synthase_dom"/>
</dbReference>
<feature type="domain" description="B12-binding" evidence="27">
    <location>
        <begin position="737"/>
        <end position="874"/>
    </location>
</feature>
<dbReference type="SUPFAM" id="SSF47644">
    <property type="entry name" value="Methionine synthase domain"/>
    <property type="match status" value="1"/>
</dbReference>
<dbReference type="NCBIfam" id="TIGR02082">
    <property type="entry name" value="metH"/>
    <property type="match status" value="1"/>
</dbReference>
<dbReference type="InterPro" id="IPR036724">
    <property type="entry name" value="Cobalamin-bd_sf"/>
</dbReference>
<proteinExistence type="inferred from homology"/>
<gene>
    <name evidence="29" type="primary">metH</name>
    <name evidence="29" type="ORF">K7862_23075</name>
</gene>
<keyword evidence="17 21" id="KW-0170">Cobalt</keyword>
<dbReference type="PROSITE" id="PS51332">
    <property type="entry name" value="B12_BINDING"/>
    <property type="match status" value="1"/>
</dbReference>
<feature type="binding site" evidence="22">
    <location>
        <position position="305"/>
    </location>
    <ligand>
        <name>Zn(2+)</name>
        <dbReference type="ChEBI" id="CHEBI:29105"/>
    </ligand>
</feature>
<dbReference type="SUPFAM" id="SSF52242">
    <property type="entry name" value="Cobalamin (vitamin B12)-binding domain"/>
    <property type="match status" value="1"/>
</dbReference>
<evidence type="ECO:0000256" key="1">
    <source>
        <dbReference type="ARBA" id="ARBA00001700"/>
    </source>
</evidence>
<evidence type="ECO:0000256" key="3">
    <source>
        <dbReference type="ARBA" id="ARBA00001956"/>
    </source>
</evidence>
<evidence type="ECO:0000256" key="22">
    <source>
        <dbReference type="PROSITE-ProRule" id="PRU00333"/>
    </source>
</evidence>
<evidence type="ECO:0000256" key="13">
    <source>
        <dbReference type="ARBA" id="ARBA00022723"/>
    </source>
</evidence>
<dbReference type="Pfam" id="PF02965">
    <property type="entry name" value="Met_synt_B12"/>
    <property type="match status" value="1"/>
</dbReference>
<name>A0ABS7QBG5_9ACTN</name>
<dbReference type="Gene3D" id="3.40.50.280">
    <property type="entry name" value="Cobalamin-binding domain"/>
    <property type="match status" value="1"/>
</dbReference>
<dbReference type="PROSITE" id="PS50970">
    <property type="entry name" value="HCY"/>
    <property type="match status" value="1"/>
</dbReference>
<dbReference type="Gene3D" id="1.10.1240.10">
    <property type="entry name" value="Methionine synthase domain"/>
    <property type="match status" value="1"/>
</dbReference>
<dbReference type="SUPFAM" id="SSF56507">
    <property type="entry name" value="Methionine synthase activation domain-like"/>
    <property type="match status" value="1"/>
</dbReference>
<keyword evidence="11 21" id="KW-0808">Transferase</keyword>
<evidence type="ECO:0000313" key="29">
    <source>
        <dbReference type="EMBL" id="MBY8880494.1"/>
    </source>
</evidence>
<evidence type="ECO:0000256" key="19">
    <source>
        <dbReference type="ARBA" id="ARBA00031040"/>
    </source>
</evidence>
<dbReference type="PIRSF" id="PIRSF000381">
    <property type="entry name" value="MetH"/>
    <property type="match status" value="1"/>
</dbReference>
<feature type="binding site" evidence="22">
    <location>
        <position position="306"/>
    </location>
    <ligand>
        <name>Zn(2+)</name>
        <dbReference type="ChEBI" id="CHEBI:29105"/>
    </ligand>
</feature>
<evidence type="ECO:0000256" key="21">
    <source>
        <dbReference type="PIRNR" id="PIRNR000381"/>
    </source>
</evidence>
<dbReference type="Proteomes" id="UP000778578">
    <property type="component" value="Unassembled WGS sequence"/>
</dbReference>
<dbReference type="Gene3D" id="3.20.20.330">
    <property type="entry name" value="Homocysteine-binding-like domain"/>
    <property type="match status" value="1"/>
</dbReference>
<keyword evidence="10 21" id="KW-0846">Cobalamin</keyword>
<evidence type="ECO:0000313" key="30">
    <source>
        <dbReference type="Proteomes" id="UP000778578"/>
    </source>
</evidence>
<dbReference type="PROSITE" id="PS51337">
    <property type="entry name" value="B12_BINDING_NTER"/>
    <property type="match status" value="1"/>
</dbReference>
<evidence type="ECO:0000256" key="10">
    <source>
        <dbReference type="ARBA" id="ARBA00022628"/>
    </source>
</evidence>
<evidence type="ECO:0000256" key="18">
    <source>
        <dbReference type="ARBA" id="ARBA00025552"/>
    </source>
</evidence>
<evidence type="ECO:0000256" key="17">
    <source>
        <dbReference type="ARBA" id="ARBA00023285"/>
    </source>
</evidence>
<dbReference type="SUPFAM" id="SSF51717">
    <property type="entry name" value="Dihydropteroate synthetase-like"/>
    <property type="match status" value="1"/>
</dbReference>
<comment type="catalytic activity">
    <reaction evidence="1 21">
        <text>(6S)-5-methyl-5,6,7,8-tetrahydrofolate + L-homocysteine = (6S)-5,6,7,8-tetrahydrofolate + L-methionine</text>
        <dbReference type="Rhea" id="RHEA:11172"/>
        <dbReference type="ChEBI" id="CHEBI:18608"/>
        <dbReference type="ChEBI" id="CHEBI:57453"/>
        <dbReference type="ChEBI" id="CHEBI:57844"/>
        <dbReference type="ChEBI" id="CHEBI:58199"/>
        <dbReference type="EC" id="2.1.1.13"/>
    </reaction>
</comment>
<dbReference type="Pfam" id="PF02310">
    <property type="entry name" value="B12-binding"/>
    <property type="match status" value="1"/>
</dbReference>
<sequence length="1172" mass="127019">MASPSPQSSAPAASNARAAALRQALASRVVVADGAMGTMLQAQEPTLDDFQQLEGCNEILNVTRPDIVRSVHEAYFEAGVDCVETNTFGANHSALSEYDSADRIHELAEAGARLAREVADGFAADGRDRWVLGSIGPGTKLPTLGHIPYATLRDGYEANAAGLIAGGADALVVETMQDLLQVKAALIGSRRAMAAAGVDLPLICSVAVETTGTMLLGSEIGAALTALEPLGIDLIGLNCSTGPAEMSEHLRYLTRHSRIPLTCMPNAGLPVLTKDGAHYPLTPGELADAQEVFTREYGLSLVGGCCGSTPEHLRQIVERVGGHDLTPRSPRPEPGAASLYQTVPFRQDTSYLAIGERTNANGSKKFREAMLAGRWEDCVELAREQIREGAHLLDLCVDYVGRDGVADMAEVAGRLATASTLPIVLDSTEVDVLRAGLEKLGGRAVLNSVNYEDGDGPESRFARVTQLAAEHGAALIALTIDEEGQARTAEKKVEIAERLIDDLTGNWGIREEDILIDCLTFTICTGQEESRKDGVATIEAIRELKRRHPDVQTTLGLSNISFGLNPAARVVLNSVFLDECVKAGLDSAIVHAAKILPIARIPEEQRQTAYDLVYDKRREGYDPLQKLMELFEGVDSTSVKAGKAEELAALPLEERLQRRIIDGEKNGLEADLDAALADRPALDIVNDTLLSGMKVVGELFGSGQMQLPFVLQSAEVMKSAVAYLEPHMEKSDDSGGKGTIVLATVRGDVHDIGKNLVDIILSNNGYNVVNLGIKQPVSAILEAADEHKADVIGMSGLLVKSTVVMKENLEELNQRGLAADYPVILGGAALTRAYVEQDLHEIYLGEVRYARDAFEGLRLMDALIGVKRGVPGAALPELKARRVAHRPQPEPEQETEDGPVRSDVATDNPVPEPPFWGSRVVKGIQLADYASWLDEGALFKGQWGLKQSRAGGPSYEELVESEGRPRLRGLLTRLQSENLLEAAVTYGYFPCVSKGDDLIVLHEDGSERVRFTFPRQRRGRRLCLADFFRPEESGETDVVGFQVVTVGSRISEAANELFASDSYRDYLELHGLSVQLAEALAEYWHARVRAELGFGGQDPEDVEDMFALKYRGARFSLGYGACPDLEDRAKIAELLEPERIGVKLSEEFQLHPEQSTDAIVIHHPEAKYFNAR</sequence>
<evidence type="ECO:0000256" key="20">
    <source>
        <dbReference type="NCBIfam" id="TIGR02082"/>
    </source>
</evidence>
<dbReference type="InterPro" id="IPR003759">
    <property type="entry name" value="Cbl-bd_cap"/>
</dbReference>
<dbReference type="CDD" id="cd00740">
    <property type="entry name" value="MeTr"/>
    <property type="match status" value="1"/>
</dbReference>
<dbReference type="PANTHER" id="PTHR45833">
    <property type="entry name" value="METHIONINE SYNTHASE"/>
    <property type="match status" value="1"/>
</dbReference>
<keyword evidence="9 21" id="KW-0028">Amino-acid biosynthesis</keyword>
<dbReference type="SMART" id="SM01018">
    <property type="entry name" value="B12-binding_2"/>
    <property type="match status" value="1"/>
</dbReference>
<dbReference type="GO" id="GO:0032259">
    <property type="term" value="P:methylation"/>
    <property type="evidence" value="ECO:0007669"/>
    <property type="project" value="UniProtKB-KW"/>
</dbReference>
<evidence type="ECO:0000256" key="6">
    <source>
        <dbReference type="ARBA" id="ARBA00012032"/>
    </source>
</evidence>
<dbReference type="EC" id="2.1.1.13" evidence="6 20"/>
<dbReference type="PROSITE" id="PS50974">
    <property type="entry name" value="ADOMET_ACTIVATION"/>
    <property type="match status" value="1"/>
</dbReference>
<keyword evidence="14" id="KW-0677">Repeat</keyword>
<dbReference type="Gene3D" id="3.10.196.10">
    <property type="entry name" value="Vitamin B12-dependent methionine synthase, activation domain"/>
    <property type="match status" value="1"/>
</dbReference>
<dbReference type="RefSeq" id="WP_222965579.1">
    <property type="nucleotide sequence ID" value="NZ_JAINZZ010000032.1"/>
</dbReference>
<comment type="cofactor">
    <cofactor evidence="3 21">
        <name>methylcob(III)alamin</name>
        <dbReference type="ChEBI" id="CHEBI:28115"/>
    </cofactor>
</comment>
<dbReference type="InterPro" id="IPR011005">
    <property type="entry name" value="Dihydropteroate_synth-like_sf"/>
</dbReference>
<dbReference type="PROSITE" id="PS50972">
    <property type="entry name" value="PTERIN_BINDING"/>
    <property type="match status" value="1"/>
</dbReference>
<dbReference type="InterPro" id="IPR050554">
    <property type="entry name" value="Met_Synthase/Corrinoid"/>
</dbReference>
<comment type="domain">
    <text evidence="21">Modular enzyme with four functionally distinct domains. The isolated Hcy-binding domain catalyzes methyl transfer from free methylcobalamin to homocysteine. The Hcy-binding domain in association with the pterin-binding domain catalyzes the methylation of cob(I)alamin by methyltetrahydrofolate and the methylation of homocysteine. The B12-binding domain binds the cofactor. The AdoMet activation domain binds S-adenosyl-L-methionine. Under aerobic conditions cob(I)alamin can be converted to inactive cob(II)alamin. Reductive methylation by S-adenosyl-L-methionine and flavodoxin regenerates methylcobalamin.</text>
</comment>
<comment type="similarity">
    <text evidence="5">Belongs to the vitamin-B12 dependent methionine synthase family.</text>
</comment>
<feature type="domain" description="B12-binding N-terminal" evidence="28">
    <location>
        <begin position="643"/>
        <end position="736"/>
    </location>
</feature>
<evidence type="ECO:0000256" key="7">
    <source>
        <dbReference type="ARBA" id="ARBA00013998"/>
    </source>
</evidence>
<comment type="pathway">
    <text evidence="4 21">Amino-acid biosynthesis; L-methionine biosynthesis via de novo pathway; L-methionine from L-homocysteine (MetH route): step 1/1.</text>
</comment>